<dbReference type="InterPro" id="IPR035437">
    <property type="entry name" value="SNase_OB-fold_sf"/>
</dbReference>
<evidence type="ECO:0000313" key="3">
    <source>
        <dbReference type="EMBL" id="KAK2183309.1"/>
    </source>
</evidence>
<protein>
    <recommendedName>
        <fullName evidence="2">Tudor domain-containing protein</fullName>
    </recommendedName>
</protein>
<dbReference type="Gene3D" id="2.30.30.140">
    <property type="match status" value="1"/>
</dbReference>
<evidence type="ECO:0000259" key="2">
    <source>
        <dbReference type="PROSITE" id="PS50304"/>
    </source>
</evidence>
<dbReference type="Gene3D" id="2.40.50.90">
    <property type="match status" value="1"/>
</dbReference>
<sequence>MEALASLIQQMDEHCNLLPVVATFDPQPGELCCAPFQGDWYRAVVEKRQASKATIFFIDFGNLITDDVSNLRPFSRQFCPLPPQAMKCSFTDLKPVGPDWTSEATESFKSLVATGQSPIRLYMIVVERNSGSLSVKLVDTSGDDVNGKDLGTQLIAMGMAASKSKQEMKPATAASVEDENARRLAEENAKLKQELEELRRMMQQQKL</sequence>
<dbReference type="PANTHER" id="PTHR22948">
    <property type="entry name" value="TUDOR DOMAIN CONTAINING PROTEIN"/>
    <property type="match status" value="1"/>
</dbReference>
<dbReference type="PANTHER" id="PTHR22948:SF29">
    <property type="entry name" value="FI02030P-RELATED"/>
    <property type="match status" value="1"/>
</dbReference>
<evidence type="ECO:0000313" key="4">
    <source>
        <dbReference type="Proteomes" id="UP001209878"/>
    </source>
</evidence>
<dbReference type="SUPFAM" id="SSF63748">
    <property type="entry name" value="Tudor/PWWP/MBT"/>
    <property type="match status" value="1"/>
</dbReference>
<dbReference type="InterPro" id="IPR050621">
    <property type="entry name" value="Tudor_domain_containing"/>
</dbReference>
<reference evidence="3" key="1">
    <citation type="journal article" date="2023" name="Mol. Biol. Evol.">
        <title>Third-Generation Sequencing Reveals the Adaptive Role of the Epigenome in Three Deep-Sea Polychaetes.</title>
        <authorList>
            <person name="Perez M."/>
            <person name="Aroh O."/>
            <person name="Sun Y."/>
            <person name="Lan Y."/>
            <person name="Juniper S.K."/>
            <person name="Young C.R."/>
            <person name="Angers B."/>
            <person name="Qian P.Y."/>
        </authorList>
    </citation>
    <scope>NUCLEOTIDE SEQUENCE</scope>
    <source>
        <strain evidence="3">R07B-5</strain>
    </source>
</reference>
<feature type="domain" description="Tudor" evidence="2">
    <location>
        <begin position="25"/>
        <end position="81"/>
    </location>
</feature>
<name>A0AAD9NWD9_RIDPI</name>
<keyword evidence="4" id="KW-1185">Reference proteome</keyword>
<dbReference type="EMBL" id="JAODUO010000316">
    <property type="protein sequence ID" value="KAK2183309.1"/>
    <property type="molecule type" value="Genomic_DNA"/>
</dbReference>
<dbReference type="PROSITE" id="PS50304">
    <property type="entry name" value="TUDOR"/>
    <property type="match status" value="1"/>
</dbReference>
<dbReference type="InterPro" id="IPR002999">
    <property type="entry name" value="Tudor"/>
</dbReference>
<dbReference type="AlphaFoldDB" id="A0AAD9NWD9"/>
<feature type="region of interest" description="Disordered" evidence="1">
    <location>
        <begin position="162"/>
        <end position="182"/>
    </location>
</feature>
<comment type="caution">
    <text evidence="3">The sequence shown here is derived from an EMBL/GenBank/DDBJ whole genome shotgun (WGS) entry which is preliminary data.</text>
</comment>
<dbReference type="Pfam" id="PF00567">
    <property type="entry name" value="TUDOR"/>
    <property type="match status" value="1"/>
</dbReference>
<dbReference type="SMART" id="SM00333">
    <property type="entry name" value="TUDOR"/>
    <property type="match status" value="1"/>
</dbReference>
<proteinExistence type="predicted"/>
<organism evidence="3 4">
    <name type="scientific">Ridgeia piscesae</name>
    <name type="common">Tubeworm</name>
    <dbReference type="NCBI Taxonomy" id="27915"/>
    <lineage>
        <taxon>Eukaryota</taxon>
        <taxon>Metazoa</taxon>
        <taxon>Spiralia</taxon>
        <taxon>Lophotrochozoa</taxon>
        <taxon>Annelida</taxon>
        <taxon>Polychaeta</taxon>
        <taxon>Sedentaria</taxon>
        <taxon>Canalipalpata</taxon>
        <taxon>Sabellida</taxon>
        <taxon>Siboglinidae</taxon>
        <taxon>Ridgeia</taxon>
    </lineage>
</organism>
<dbReference type="Proteomes" id="UP001209878">
    <property type="component" value="Unassembled WGS sequence"/>
</dbReference>
<accession>A0AAD9NWD9</accession>
<dbReference type="FunFam" id="2.30.30.140:FF:000018">
    <property type="entry name" value="Serine/threonine-protein kinase 31"/>
    <property type="match status" value="1"/>
</dbReference>
<evidence type="ECO:0000256" key="1">
    <source>
        <dbReference type="SAM" id="MobiDB-lite"/>
    </source>
</evidence>
<gene>
    <name evidence="3" type="ORF">NP493_317g02052</name>
</gene>